<dbReference type="Proteomes" id="UP000033434">
    <property type="component" value="Unassembled WGS sequence"/>
</dbReference>
<organism evidence="1 2">
    <name type="scientific">Pseudoalteromonas luteoviolacea S4054</name>
    <dbReference type="NCBI Taxonomy" id="1129367"/>
    <lineage>
        <taxon>Bacteria</taxon>
        <taxon>Pseudomonadati</taxon>
        <taxon>Pseudomonadota</taxon>
        <taxon>Gammaproteobacteria</taxon>
        <taxon>Alteromonadales</taxon>
        <taxon>Pseudoalteromonadaceae</taxon>
        <taxon>Pseudoalteromonas</taxon>
    </lineage>
</organism>
<proteinExistence type="predicted"/>
<protein>
    <submittedName>
        <fullName evidence="1">Uncharacterized protein</fullName>
    </submittedName>
</protein>
<comment type="caution">
    <text evidence="1">The sequence shown here is derived from an EMBL/GenBank/DDBJ whole genome shotgun (WGS) entry which is preliminary data.</text>
</comment>
<evidence type="ECO:0000313" key="2">
    <source>
        <dbReference type="Proteomes" id="UP000033434"/>
    </source>
</evidence>
<evidence type="ECO:0000313" key="1">
    <source>
        <dbReference type="EMBL" id="KKE80910.1"/>
    </source>
</evidence>
<reference evidence="1 2" key="1">
    <citation type="journal article" date="2015" name="BMC Genomics">
        <title>Genome mining reveals unlocked bioactive potential of marine Gram-negative bacteria.</title>
        <authorList>
            <person name="Machado H."/>
            <person name="Sonnenschein E.C."/>
            <person name="Melchiorsen J."/>
            <person name="Gram L."/>
        </authorList>
    </citation>
    <scope>NUCLEOTIDE SEQUENCE [LARGE SCALE GENOMIC DNA]</scope>
    <source>
        <strain evidence="1 2">S4054</strain>
    </source>
</reference>
<dbReference type="EMBL" id="AUXW01000207">
    <property type="protein sequence ID" value="KKE80910.1"/>
    <property type="molecule type" value="Genomic_DNA"/>
</dbReference>
<sequence length="118" mass="13643">MKKYLLLVLIVLALFTIDHPLIKEPRDKFLQQGVDTLGETSQTQYSLAAKQARHEIARELELSASEQEYLLDVLATDKKVKMFHVRYCQEHELNLYFFGPKLNTICDAAEKAIKKAEF</sequence>
<accession>A0A0F6A3Z5</accession>
<name>A0A0F6A3Z5_9GAMM</name>
<dbReference type="PATRIC" id="fig|1129367.4.peg.5314"/>
<dbReference type="AlphaFoldDB" id="A0A0F6A3Z5"/>
<gene>
    <name evidence="1" type="ORF">N479_24435</name>
</gene>
<dbReference type="RefSeq" id="WP_046358567.1">
    <property type="nucleotide sequence ID" value="NZ_AUXW01000207.1"/>
</dbReference>